<gene>
    <name evidence="7" type="ORF">ED236_07270</name>
</gene>
<dbReference type="RefSeq" id="WP_123237297.1">
    <property type="nucleotide sequence ID" value="NZ_RJVP01000003.1"/>
</dbReference>
<evidence type="ECO:0000259" key="6">
    <source>
        <dbReference type="SMART" id="SM00563"/>
    </source>
</evidence>
<evidence type="ECO:0000313" key="8">
    <source>
        <dbReference type="Proteomes" id="UP000275137"/>
    </source>
</evidence>
<evidence type="ECO:0000256" key="5">
    <source>
        <dbReference type="ARBA" id="ARBA00023315"/>
    </source>
</evidence>
<comment type="caution">
    <text evidence="7">The sequence shown here is derived from an EMBL/GenBank/DDBJ whole genome shotgun (WGS) entry which is preliminary data.</text>
</comment>
<dbReference type="GO" id="GO:0006654">
    <property type="term" value="P:phosphatidic acid biosynthetic process"/>
    <property type="evidence" value="ECO:0007669"/>
    <property type="project" value="TreeGrafter"/>
</dbReference>
<dbReference type="Proteomes" id="UP000275137">
    <property type="component" value="Unassembled WGS sequence"/>
</dbReference>
<organism evidence="7 8">
    <name type="scientific">Pseudomethylobacillus aquaticus</name>
    <dbReference type="NCBI Taxonomy" id="2676064"/>
    <lineage>
        <taxon>Bacteria</taxon>
        <taxon>Pseudomonadati</taxon>
        <taxon>Pseudomonadota</taxon>
        <taxon>Betaproteobacteria</taxon>
        <taxon>Nitrosomonadales</taxon>
        <taxon>Methylophilaceae</taxon>
        <taxon>Pseudomethylobacillus</taxon>
    </lineage>
</organism>
<dbReference type="GO" id="GO:0003841">
    <property type="term" value="F:1-acylglycerol-3-phosphate O-acyltransferase activity"/>
    <property type="evidence" value="ECO:0007669"/>
    <property type="project" value="TreeGrafter"/>
</dbReference>
<dbReference type="PANTHER" id="PTHR10434">
    <property type="entry name" value="1-ACYL-SN-GLYCEROL-3-PHOSPHATE ACYLTRANSFERASE"/>
    <property type="match status" value="1"/>
</dbReference>
<evidence type="ECO:0000256" key="1">
    <source>
        <dbReference type="ARBA" id="ARBA00005189"/>
    </source>
</evidence>
<keyword evidence="8" id="KW-1185">Reference proteome</keyword>
<feature type="domain" description="Phospholipid/glycerol acyltransferase" evidence="6">
    <location>
        <begin position="57"/>
        <end position="169"/>
    </location>
</feature>
<sequence length="237" mass="26303">MVLHTVYGVMIAGLLLPHVKPAWRDRLISHWCRGLLSLLNVTLRVHGTPPPFDSRNIMLVGNHISWLDIHALNSVKALRFVAKSEIRGWPVFGWFSEKVNTLFTERTRKQDAGRMVDITAEALRSGDCICFFPEGTTSDGSHILPFKGSLMQAAINADSMIWPVTIRYPDANDQPNVAMAYYGDISLQDSIFSVIGQKAPVVELHFGSPIAAHGHERRGLSLLARQAIASNFPNHPS</sequence>
<keyword evidence="4" id="KW-0443">Lipid metabolism</keyword>
<protein>
    <submittedName>
        <fullName evidence="7">1-acyl-sn-glycerol-3-phosphate acyltransferase</fullName>
    </submittedName>
</protein>
<name>A0A3N0V101_9PROT</name>
<keyword evidence="3 7" id="KW-0808">Transferase</keyword>
<comment type="pathway">
    <text evidence="1">Lipid metabolism.</text>
</comment>
<dbReference type="InterPro" id="IPR002123">
    <property type="entry name" value="Plipid/glycerol_acylTrfase"/>
</dbReference>
<evidence type="ECO:0000313" key="7">
    <source>
        <dbReference type="EMBL" id="ROH86234.1"/>
    </source>
</evidence>
<dbReference type="AlphaFoldDB" id="A0A3N0V101"/>
<reference evidence="7 8" key="1">
    <citation type="submission" date="2018-10" db="EMBL/GenBank/DDBJ databases">
        <authorList>
            <person name="Chen W.-M."/>
        </authorList>
    </citation>
    <scope>NUCLEOTIDE SEQUENCE [LARGE SCALE GENOMIC DNA]</scope>
    <source>
        <strain evidence="7 8">H-5</strain>
    </source>
</reference>
<keyword evidence="5 7" id="KW-0012">Acyltransferase</keyword>
<dbReference type="SUPFAM" id="SSF69593">
    <property type="entry name" value="Glycerol-3-phosphate (1)-acyltransferase"/>
    <property type="match status" value="1"/>
</dbReference>
<evidence type="ECO:0000256" key="3">
    <source>
        <dbReference type="ARBA" id="ARBA00022679"/>
    </source>
</evidence>
<dbReference type="SMART" id="SM00563">
    <property type="entry name" value="PlsC"/>
    <property type="match status" value="1"/>
</dbReference>
<keyword evidence="2" id="KW-0444">Lipid biosynthesis</keyword>
<evidence type="ECO:0000256" key="2">
    <source>
        <dbReference type="ARBA" id="ARBA00022516"/>
    </source>
</evidence>
<dbReference type="PANTHER" id="PTHR10434:SF64">
    <property type="entry name" value="1-ACYL-SN-GLYCEROL-3-PHOSPHATE ACYLTRANSFERASE-RELATED"/>
    <property type="match status" value="1"/>
</dbReference>
<dbReference type="CDD" id="cd07989">
    <property type="entry name" value="LPLAT_AGPAT-like"/>
    <property type="match status" value="1"/>
</dbReference>
<proteinExistence type="predicted"/>
<dbReference type="Pfam" id="PF01553">
    <property type="entry name" value="Acyltransferase"/>
    <property type="match status" value="1"/>
</dbReference>
<evidence type="ECO:0000256" key="4">
    <source>
        <dbReference type="ARBA" id="ARBA00023098"/>
    </source>
</evidence>
<accession>A0A3N0V101</accession>
<dbReference type="EMBL" id="RJVP01000003">
    <property type="protein sequence ID" value="ROH86234.1"/>
    <property type="molecule type" value="Genomic_DNA"/>
</dbReference>